<evidence type="ECO:0000259" key="4">
    <source>
        <dbReference type="Pfam" id="PF00135"/>
    </source>
</evidence>
<dbReference type="STRING" id="1314782.A0A165TZV4"/>
<dbReference type="InParanoid" id="A0A165TZV4"/>
<gene>
    <name evidence="5" type="ORF">NEOLEDRAFT_1176837</name>
</gene>
<dbReference type="InterPro" id="IPR050309">
    <property type="entry name" value="Type-B_Carboxylest/Lipase"/>
</dbReference>
<protein>
    <recommendedName>
        <fullName evidence="3">Carboxylic ester hydrolase</fullName>
        <ecNumber evidence="3">3.1.1.-</ecNumber>
    </recommendedName>
</protein>
<evidence type="ECO:0000256" key="1">
    <source>
        <dbReference type="ARBA" id="ARBA00005964"/>
    </source>
</evidence>
<dbReference type="InterPro" id="IPR029058">
    <property type="entry name" value="AB_hydrolase_fold"/>
</dbReference>
<dbReference type="Pfam" id="PF00135">
    <property type="entry name" value="COesterase"/>
    <property type="match status" value="2"/>
</dbReference>
<feature type="domain" description="Carboxylesterase type B" evidence="4">
    <location>
        <begin position="169"/>
        <end position="283"/>
    </location>
</feature>
<evidence type="ECO:0000313" key="6">
    <source>
        <dbReference type="Proteomes" id="UP000076761"/>
    </source>
</evidence>
<dbReference type="PANTHER" id="PTHR11559">
    <property type="entry name" value="CARBOXYLESTERASE"/>
    <property type="match status" value="1"/>
</dbReference>
<comment type="similarity">
    <text evidence="1 3">Belongs to the type-B carboxylesterase/lipase family.</text>
</comment>
<dbReference type="Gene3D" id="3.40.50.1820">
    <property type="entry name" value="alpha/beta hydrolase"/>
    <property type="match status" value="2"/>
</dbReference>
<organism evidence="5 6">
    <name type="scientific">Neolentinus lepideus HHB14362 ss-1</name>
    <dbReference type="NCBI Taxonomy" id="1314782"/>
    <lineage>
        <taxon>Eukaryota</taxon>
        <taxon>Fungi</taxon>
        <taxon>Dikarya</taxon>
        <taxon>Basidiomycota</taxon>
        <taxon>Agaricomycotina</taxon>
        <taxon>Agaricomycetes</taxon>
        <taxon>Gloeophyllales</taxon>
        <taxon>Gloeophyllaceae</taxon>
        <taxon>Neolentinus</taxon>
    </lineage>
</organism>
<feature type="domain" description="Carboxylesterase type B" evidence="4">
    <location>
        <begin position="314"/>
        <end position="649"/>
    </location>
</feature>
<name>A0A165TZV4_9AGAM</name>
<dbReference type="GO" id="GO:0016787">
    <property type="term" value="F:hydrolase activity"/>
    <property type="evidence" value="ECO:0007669"/>
    <property type="project" value="UniProtKB-KW"/>
</dbReference>
<feature type="signal peptide" evidence="3">
    <location>
        <begin position="1"/>
        <end position="22"/>
    </location>
</feature>
<evidence type="ECO:0000256" key="3">
    <source>
        <dbReference type="RuleBase" id="RU361235"/>
    </source>
</evidence>
<dbReference type="InterPro" id="IPR019826">
    <property type="entry name" value="Carboxylesterase_B_AS"/>
</dbReference>
<dbReference type="ESTHER" id="9homo-a0a165tzv4">
    <property type="family name" value="Fungal_carboxylesterase_lipase"/>
</dbReference>
<dbReference type="OrthoDB" id="408631at2759"/>
<feature type="chain" id="PRO_5007748585" description="Carboxylic ester hydrolase" evidence="3">
    <location>
        <begin position="23"/>
        <end position="665"/>
    </location>
</feature>
<evidence type="ECO:0000313" key="5">
    <source>
        <dbReference type="EMBL" id="KZT27424.1"/>
    </source>
</evidence>
<keyword evidence="3" id="KW-0732">Signal</keyword>
<keyword evidence="6" id="KW-1185">Reference proteome</keyword>
<reference evidence="5 6" key="1">
    <citation type="journal article" date="2016" name="Mol. Biol. Evol.">
        <title>Comparative Genomics of Early-Diverging Mushroom-Forming Fungi Provides Insights into the Origins of Lignocellulose Decay Capabilities.</title>
        <authorList>
            <person name="Nagy L.G."/>
            <person name="Riley R."/>
            <person name="Tritt A."/>
            <person name="Adam C."/>
            <person name="Daum C."/>
            <person name="Floudas D."/>
            <person name="Sun H."/>
            <person name="Yadav J.S."/>
            <person name="Pangilinan J."/>
            <person name="Larsson K.H."/>
            <person name="Matsuura K."/>
            <person name="Barry K."/>
            <person name="Labutti K."/>
            <person name="Kuo R."/>
            <person name="Ohm R.A."/>
            <person name="Bhattacharya S.S."/>
            <person name="Shirouzu T."/>
            <person name="Yoshinaga Y."/>
            <person name="Martin F.M."/>
            <person name="Grigoriev I.V."/>
            <person name="Hibbett D.S."/>
        </authorList>
    </citation>
    <scope>NUCLEOTIDE SEQUENCE [LARGE SCALE GENOMIC DNA]</scope>
    <source>
        <strain evidence="5 6">HHB14362 ss-1</strain>
    </source>
</reference>
<dbReference type="EC" id="3.1.1.-" evidence="3"/>
<accession>A0A165TZV4</accession>
<dbReference type="SUPFAM" id="SSF53474">
    <property type="entry name" value="alpha/beta-Hydrolases"/>
    <property type="match status" value="1"/>
</dbReference>
<dbReference type="EMBL" id="KV425562">
    <property type="protein sequence ID" value="KZT27424.1"/>
    <property type="molecule type" value="Genomic_DNA"/>
</dbReference>
<evidence type="ECO:0000256" key="2">
    <source>
        <dbReference type="ARBA" id="ARBA00022801"/>
    </source>
</evidence>
<proteinExistence type="inferred from homology"/>
<keyword evidence="2 3" id="KW-0378">Hydrolase</keyword>
<dbReference type="PROSITE" id="PS00122">
    <property type="entry name" value="CARBOXYLESTERASE_B_1"/>
    <property type="match status" value="1"/>
</dbReference>
<dbReference type="InterPro" id="IPR002018">
    <property type="entry name" value="CarbesteraseB"/>
</dbReference>
<dbReference type="AlphaFoldDB" id="A0A165TZV4"/>
<sequence length="665" mass="71243">MKFKDSLYGIALLASVLLSVCAVSFAAYPDTRAVVISNNDLNPSNPSRASALYLSGPFTCAEAYRACGQLQETLLPLPNTTTGLTVANLSSVFLSEKHGVAIAAGQKVWIMGEDGCGAFTPGSAAARESMNASDLDLGQRFPALCTNSAPPTRSNTTEQDTTRQVDLATRTAGTLTGFRDKFTFKFLGIKFAEAPAGENRFQPPIPLTVDNDTRRSALKYGTMCPQAPDPDNGYQLYTDEDCLQLNVFSPIVDLRQKKTGDSPKLPVMFFIHGGGLNTGDSGSFPFNMTTSGFVGNSVSNLYDGTNLVSYGGVVLDNIEAFGGDPDRVLLFGESAGAVIIRFMLAANTKYTKGLYNAAILESDFPQLNVFAPAAVNLNMSLKLAQSNGCASDSTTVFSNAIADCVRNLPAGDGVMASYNLSLSWNIVIDGDLIVTDIASSIVNGLSSQVPTIWTSNQCEFCYFIPASIANASADLFPELLSLLLFNSTQIEAVLNATDLYPYEAAPPEGGMSGSVYTLAQLGTDYGVHCPMAYLSSLENNSTNPGHSYKVEFAAGLGSPLTPNPVACVDQVCHGDELYWVFATAEIDNLYQPLTEVQLRITRDVIDRWTSLARTGNVNYEGAVIEWPPYASDNEIVINAETAIQAPRVAQCEFLRTQVGFIFGEN</sequence>
<dbReference type="Proteomes" id="UP000076761">
    <property type="component" value="Unassembled WGS sequence"/>
</dbReference>